<accession>A0A8K0D1J2</accession>
<gene>
    <name evidence="1" type="ORF">ILUMI_11376</name>
</gene>
<feature type="non-terminal residue" evidence="1">
    <location>
        <position position="240"/>
    </location>
</feature>
<organism evidence="1 2">
    <name type="scientific">Ignelater luminosus</name>
    <name type="common">Cucubano</name>
    <name type="synonym">Pyrophorus luminosus</name>
    <dbReference type="NCBI Taxonomy" id="2038154"/>
    <lineage>
        <taxon>Eukaryota</taxon>
        <taxon>Metazoa</taxon>
        <taxon>Ecdysozoa</taxon>
        <taxon>Arthropoda</taxon>
        <taxon>Hexapoda</taxon>
        <taxon>Insecta</taxon>
        <taxon>Pterygota</taxon>
        <taxon>Neoptera</taxon>
        <taxon>Endopterygota</taxon>
        <taxon>Coleoptera</taxon>
        <taxon>Polyphaga</taxon>
        <taxon>Elateriformia</taxon>
        <taxon>Elateroidea</taxon>
        <taxon>Elateridae</taxon>
        <taxon>Agrypninae</taxon>
        <taxon>Pyrophorini</taxon>
        <taxon>Ignelater</taxon>
    </lineage>
</organism>
<protein>
    <submittedName>
        <fullName evidence="1">Uncharacterized protein</fullName>
    </submittedName>
</protein>
<dbReference type="EMBL" id="VTPC01006620">
    <property type="protein sequence ID" value="KAF2894798.1"/>
    <property type="molecule type" value="Genomic_DNA"/>
</dbReference>
<dbReference type="OrthoDB" id="6770425at2759"/>
<reference evidence="1" key="1">
    <citation type="submission" date="2019-08" db="EMBL/GenBank/DDBJ databases">
        <title>The genome of the North American firefly Photinus pyralis.</title>
        <authorList>
            <consortium name="Photinus pyralis genome working group"/>
            <person name="Fallon T.R."/>
            <person name="Sander Lower S.E."/>
            <person name="Weng J.-K."/>
        </authorList>
    </citation>
    <scope>NUCLEOTIDE SEQUENCE</scope>
    <source>
        <strain evidence="1">TRF0915ILg1</strain>
        <tissue evidence="1">Whole body</tissue>
    </source>
</reference>
<comment type="caution">
    <text evidence="1">The sequence shown here is derived from an EMBL/GenBank/DDBJ whole genome shotgun (WGS) entry which is preliminary data.</text>
</comment>
<dbReference type="Proteomes" id="UP000801492">
    <property type="component" value="Unassembled WGS sequence"/>
</dbReference>
<sequence>MEKTTRKVLSKLWGIRQLSSSKKWIRYQKFNVNCNLFADIEFSGARAARDTKRQNLQANATKRKVSSSALKLKNYLKWCQYGMKILLKVCNESCFTLSDTGWPGVGAKQIAAVYSTFERKVRLFLTPNPNWKKSLSKEWYKNSPVGRNQISGWMANSAKKIGINTKKIRITNLSRRAAAVPNLAKQGIDKEQLIKSTGNSNVRFIPPYLQMDEEDHQNIIDHMRNKKLTLQVLFFSTTTT</sequence>
<evidence type="ECO:0000313" key="2">
    <source>
        <dbReference type="Proteomes" id="UP000801492"/>
    </source>
</evidence>
<keyword evidence="2" id="KW-1185">Reference proteome</keyword>
<dbReference type="AlphaFoldDB" id="A0A8K0D1J2"/>
<evidence type="ECO:0000313" key="1">
    <source>
        <dbReference type="EMBL" id="KAF2894798.1"/>
    </source>
</evidence>
<name>A0A8K0D1J2_IGNLU</name>
<proteinExistence type="predicted"/>